<dbReference type="GO" id="GO:0005525">
    <property type="term" value="F:GTP binding"/>
    <property type="evidence" value="ECO:0007669"/>
    <property type="project" value="InterPro"/>
</dbReference>
<dbReference type="OrthoDB" id="1696305at2759"/>
<dbReference type="PANTHER" id="PTHR46406:SF1">
    <property type="entry name" value="NITRIC OXIDE-ASSOCIATED PROTEIN 1"/>
    <property type="match status" value="1"/>
</dbReference>
<feature type="domain" description="G" evidence="1">
    <location>
        <begin position="248"/>
        <end position="328"/>
    </location>
</feature>
<accession>A0A077W738</accession>
<dbReference type="Gene3D" id="3.40.50.300">
    <property type="entry name" value="P-loop containing nucleotide triphosphate hydrolases"/>
    <property type="match status" value="1"/>
</dbReference>
<proteinExistence type="predicted"/>
<dbReference type="SUPFAM" id="SSF52540">
    <property type="entry name" value="P-loop containing nucleoside triphosphate hydrolases"/>
    <property type="match status" value="1"/>
</dbReference>
<dbReference type="AlphaFoldDB" id="A0A077W738"/>
<protein>
    <recommendedName>
        <fullName evidence="1">G domain-containing protein</fullName>
    </recommendedName>
</protein>
<reference evidence="2" key="1">
    <citation type="journal article" date="2014" name="Genome Announc.">
        <title>De novo whole-genome sequence and genome annotation of Lichtheimia ramosa.</title>
        <authorList>
            <person name="Linde J."/>
            <person name="Schwartze V."/>
            <person name="Binder U."/>
            <person name="Lass-Florl C."/>
            <person name="Voigt K."/>
            <person name="Horn F."/>
        </authorList>
    </citation>
    <scope>NUCLEOTIDE SEQUENCE</scope>
    <source>
        <strain evidence="2">JMRC FSU:6197</strain>
    </source>
</reference>
<dbReference type="PANTHER" id="PTHR46406">
    <property type="entry name" value="NITRIC OXIDE-ASSOCIATED PROTEIN 1"/>
    <property type="match status" value="1"/>
</dbReference>
<organism evidence="2">
    <name type="scientific">Lichtheimia ramosa</name>
    <dbReference type="NCBI Taxonomy" id="688394"/>
    <lineage>
        <taxon>Eukaryota</taxon>
        <taxon>Fungi</taxon>
        <taxon>Fungi incertae sedis</taxon>
        <taxon>Mucoromycota</taxon>
        <taxon>Mucoromycotina</taxon>
        <taxon>Mucoromycetes</taxon>
        <taxon>Mucorales</taxon>
        <taxon>Lichtheimiaceae</taxon>
        <taxon>Lichtheimia</taxon>
    </lineage>
</organism>
<dbReference type="EMBL" id="LK023313">
    <property type="protein sequence ID" value="CDS02625.1"/>
    <property type="molecule type" value="Genomic_DNA"/>
</dbReference>
<dbReference type="InterPro" id="IPR006073">
    <property type="entry name" value="GTP-bd"/>
</dbReference>
<dbReference type="InterPro" id="IPR052807">
    <property type="entry name" value="Mito_transl_resp_regulator"/>
</dbReference>
<name>A0A077W738_9FUNG</name>
<sequence length="452" mass="50561">MNTTDTCFKTSLHLSTLALRRTVLHWSTTAVRSTAVAPVKRLNSTATSMHCPGCGAHSSRATLPSLAFMLNVRRNLSRKKKRSNKTLDEQQYQAAIENLDPETRALLLQQGPSSEENGGLDDNMIESNTSARSLRASKQYSSLEFLKTKRNPLIVVVVDVTDLPFSLAQLPTNPSARLIVAANKFDLLPSSARRHEQRLRDWIVQHAKQQGINTTQIQHVQLVSATKGWGIQGLLRRIDEERMPTDDVYLVGATNVGKSALVNQIVSQQRTGSDKRQYRITSSPAPGTTMGTIRIPLHALEMSNHDNTTTHGFQRDRFLIDTPGIINDQQLIHLMPFSDQEKFLRQHELKPLTFRLLPGKSLVLKPFIRIDLVESTDPVLLTLFTHLNPHITKTTKLDEKMQAAKHSSEQSLLDPKLLQLDSLQPIPELLKVQGFHKSRASLDLAFTSMGSC</sequence>
<dbReference type="CDD" id="cd01855">
    <property type="entry name" value="YqeH"/>
    <property type="match status" value="1"/>
</dbReference>
<evidence type="ECO:0000259" key="1">
    <source>
        <dbReference type="Pfam" id="PF01926"/>
    </source>
</evidence>
<dbReference type="Pfam" id="PF01926">
    <property type="entry name" value="MMR_HSR1"/>
    <property type="match status" value="1"/>
</dbReference>
<dbReference type="InterPro" id="IPR027417">
    <property type="entry name" value="P-loop_NTPase"/>
</dbReference>
<gene>
    <name evidence="2" type="ORF">LRAMOSA00030</name>
</gene>
<evidence type="ECO:0000313" key="2">
    <source>
        <dbReference type="EMBL" id="CDS02625.1"/>
    </source>
</evidence>